<dbReference type="InterPro" id="IPR036390">
    <property type="entry name" value="WH_DNA-bd_sf"/>
</dbReference>
<dbReference type="AlphaFoldDB" id="A0A5R8YJS8"/>
<dbReference type="Gene3D" id="1.10.10.10">
    <property type="entry name" value="Winged helix-like DNA-binding domain superfamily/Winged helix DNA-binding domain"/>
    <property type="match status" value="1"/>
</dbReference>
<name>A0A5R8YJS8_9ACTN</name>
<evidence type="ECO:0000313" key="2">
    <source>
        <dbReference type="EMBL" id="TLP51569.1"/>
    </source>
</evidence>
<accession>A0A5R8YJS8</accession>
<gene>
    <name evidence="2" type="ORF">FED44_33875</name>
</gene>
<dbReference type="CDD" id="cd00090">
    <property type="entry name" value="HTH_ARSR"/>
    <property type="match status" value="1"/>
</dbReference>
<keyword evidence="3" id="KW-1185">Reference proteome</keyword>
<comment type="caution">
    <text evidence="2">The sequence shown here is derived from an EMBL/GenBank/DDBJ whole genome shotgun (WGS) entry which is preliminary data.</text>
</comment>
<dbReference type="InterPro" id="IPR001845">
    <property type="entry name" value="HTH_ArsR_DNA-bd_dom"/>
</dbReference>
<evidence type="ECO:0000259" key="1">
    <source>
        <dbReference type="SMART" id="SM00418"/>
    </source>
</evidence>
<sequence>MFPPGFQGRQRRPCSGPRHRWLGERAAETFIFAKEPLRSAGVVSVPGMDQEVYHVRDPRALKAVAHPLRSRLLAELRADGPATATELAARLAESSGSTSYHLRQLARYGFVEPDAEQRDRRERRWRAIHRFTSWSDVATAASAEGREAAACLRRRQLERFTADVENFERERDLWSEAWAEAAGMSDLVVRLSPATVASLYERVSALLLEAEERDRDDPDARGVTVLLAAHPRSGPRGGGRE</sequence>
<dbReference type="InterPro" id="IPR011991">
    <property type="entry name" value="ArsR-like_HTH"/>
</dbReference>
<proteinExistence type="predicted"/>
<organism evidence="2 3">
    <name type="scientific">Microbispora triticiradicis</name>
    <dbReference type="NCBI Taxonomy" id="2200763"/>
    <lineage>
        <taxon>Bacteria</taxon>
        <taxon>Bacillati</taxon>
        <taxon>Actinomycetota</taxon>
        <taxon>Actinomycetes</taxon>
        <taxon>Streptosporangiales</taxon>
        <taxon>Streptosporangiaceae</taxon>
        <taxon>Microbispora</taxon>
    </lineage>
</organism>
<dbReference type="InterPro" id="IPR036388">
    <property type="entry name" value="WH-like_DNA-bd_sf"/>
</dbReference>
<reference evidence="2" key="1">
    <citation type="submission" date="2019-05" db="EMBL/GenBank/DDBJ databases">
        <title>Isolation, diversity and antifungal activity of Actinobacteria from wheat.</title>
        <authorList>
            <person name="Yu B."/>
        </authorList>
    </citation>
    <scope>NUCLEOTIDE SEQUENCE [LARGE SCALE GENOMIC DNA]</scope>
    <source>
        <strain evidence="2">NEAU-HEGS1-5</strain>
    </source>
</reference>
<dbReference type="SUPFAM" id="SSF46785">
    <property type="entry name" value="Winged helix' DNA-binding domain"/>
    <property type="match status" value="1"/>
</dbReference>
<evidence type="ECO:0000313" key="3">
    <source>
        <dbReference type="Proteomes" id="UP000309033"/>
    </source>
</evidence>
<dbReference type="Proteomes" id="UP000309033">
    <property type="component" value="Unassembled WGS sequence"/>
</dbReference>
<feature type="domain" description="HTH arsR-type" evidence="1">
    <location>
        <begin position="59"/>
        <end position="146"/>
    </location>
</feature>
<dbReference type="GO" id="GO:0003700">
    <property type="term" value="F:DNA-binding transcription factor activity"/>
    <property type="evidence" value="ECO:0007669"/>
    <property type="project" value="InterPro"/>
</dbReference>
<dbReference type="Pfam" id="PF12840">
    <property type="entry name" value="HTH_20"/>
    <property type="match status" value="1"/>
</dbReference>
<dbReference type="SMART" id="SM00418">
    <property type="entry name" value="HTH_ARSR"/>
    <property type="match status" value="1"/>
</dbReference>
<dbReference type="OrthoDB" id="7945987at2"/>
<protein>
    <submittedName>
        <fullName evidence="2">Helix-turn-helix transcriptional regulator</fullName>
    </submittedName>
</protein>
<dbReference type="EMBL" id="VANP01000022">
    <property type="protein sequence ID" value="TLP51569.1"/>
    <property type="molecule type" value="Genomic_DNA"/>
</dbReference>